<dbReference type="EMBL" id="MU273465">
    <property type="protein sequence ID" value="KAI0037138.1"/>
    <property type="molecule type" value="Genomic_DNA"/>
</dbReference>
<evidence type="ECO:0000313" key="2">
    <source>
        <dbReference type="Proteomes" id="UP000814128"/>
    </source>
</evidence>
<evidence type="ECO:0000313" key="1">
    <source>
        <dbReference type="EMBL" id="KAI0037138.1"/>
    </source>
</evidence>
<name>A0ACB8QZ98_9AGAM</name>
<proteinExistence type="predicted"/>
<keyword evidence="2" id="KW-1185">Reference proteome</keyword>
<reference evidence="1" key="1">
    <citation type="submission" date="2021-02" db="EMBL/GenBank/DDBJ databases">
        <authorList>
            <consortium name="DOE Joint Genome Institute"/>
            <person name="Ahrendt S."/>
            <person name="Looney B.P."/>
            <person name="Miyauchi S."/>
            <person name="Morin E."/>
            <person name="Drula E."/>
            <person name="Courty P.E."/>
            <person name="Chicoki N."/>
            <person name="Fauchery L."/>
            <person name="Kohler A."/>
            <person name="Kuo A."/>
            <person name="Labutti K."/>
            <person name="Pangilinan J."/>
            <person name="Lipzen A."/>
            <person name="Riley R."/>
            <person name="Andreopoulos W."/>
            <person name="He G."/>
            <person name="Johnson J."/>
            <person name="Barry K.W."/>
            <person name="Grigoriev I.V."/>
            <person name="Nagy L."/>
            <person name="Hibbett D."/>
            <person name="Henrissat B."/>
            <person name="Matheny P.B."/>
            <person name="Labbe J."/>
            <person name="Martin F."/>
        </authorList>
    </citation>
    <scope>NUCLEOTIDE SEQUENCE</scope>
    <source>
        <strain evidence="1">EC-137</strain>
    </source>
</reference>
<accession>A0ACB8QZ98</accession>
<sequence>MHLIAFLVALTAPIFLFYLYVRVNDAKLQRLPSDIARSLSPKRFNEELVKEAFLSLQAEPVAVKESLPPKTGRRYIVTGGAGFLGGWIVLHLIERGEDPRKIRVLDIRPPTRPDLTTGPASLVDFRRVDVSDRASVDAAVSAPWPDGATSNEETTVFHTAAGIRFYERHPALIPLSAKVNVDGLQNVLDAARRTGVAVFIYTSSGSVLVRRARFWLWPWESGQFVQAFDDSTQAPVKHEDTFSNYAVTKLEAERRVRAANGTPSGDGRILTGCIRPCNGVYGPGGDILAGAYLVRQTNPTWIGNIMENFCYVENASLAHLCYEARLLESDRLGGDAFLVSDAGPPVVYDDVYLALGTLTDDNVTFPRMSPTAMLLVAHILEWYYLTRTFLLSSSYSLCHKVASLMPPLGGDIISLQPSLFSLCQVHLIFDTSRARQSPEKGGLGYAPPWTTLDGLCKLVDEHVKAGGKGEERSLGGGVSLGFASSKAGRGVGKVMEKIGVDPTTAQN</sequence>
<protein>
    <submittedName>
        <fullName evidence="1">NAD-P-binding protein</fullName>
    </submittedName>
</protein>
<reference evidence="1" key="2">
    <citation type="journal article" date="2022" name="New Phytol.">
        <title>Evolutionary transition to the ectomycorrhizal habit in the genomes of a hyperdiverse lineage of mushroom-forming fungi.</title>
        <authorList>
            <person name="Looney B."/>
            <person name="Miyauchi S."/>
            <person name="Morin E."/>
            <person name="Drula E."/>
            <person name="Courty P.E."/>
            <person name="Kohler A."/>
            <person name="Kuo A."/>
            <person name="LaButti K."/>
            <person name="Pangilinan J."/>
            <person name="Lipzen A."/>
            <person name="Riley R."/>
            <person name="Andreopoulos W."/>
            <person name="He G."/>
            <person name="Johnson J."/>
            <person name="Nolan M."/>
            <person name="Tritt A."/>
            <person name="Barry K.W."/>
            <person name="Grigoriev I.V."/>
            <person name="Nagy L.G."/>
            <person name="Hibbett D."/>
            <person name="Henrissat B."/>
            <person name="Matheny P.B."/>
            <person name="Labbe J."/>
            <person name="Martin F.M."/>
        </authorList>
    </citation>
    <scope>NUCLEOTIDE SEQUENCE</scope>
    <source>
        <strain evidence="1">EC-137</strain>
    </source>
</reference>
<dbReference type="Proteomes" id="UP000814128">
    <property type="component" value="Unassembled WGS sequence"/>
</dbReference>
<comment type="caution">
    <text evidence="1">The sequence shown here is derived from an EMBL/GenBank/DDBJ whole genome shotgun (WGS) entry which is preliminary data.</text>
</comment>
<gene>
    <name evidence="1" type="ORF">K488DRAFT_39455</name>
</gene>
<organism evidence="1 2">
    <name type="scientific">Vararia minispora EC-137</name>
    <dbReference type="NCBI Taxonomy" id="1314806"/>
    <lineage>
        <taxon>Eukaryota</taxon>
        <taxon>Fungi</taxon>
        <taxon>Dikarya</taxon>
        <taxon>Basidiomycota</taxon>
        <taxon>Agaricomycotina</taxon>
        <taxon>Agaricomycetes</taxon>
        <taxon>Russulales</taxon>
        <taxon>Lachnocladiaceae</taxon>
        <taxon>Vararia</taxon>
    </lineage>
</organism>